<proteinExistence type="predicted"/>
<evidence type="ECO:0000313" key="2">
    <source>
        <dbReference type="EMBL" id="MFC3964059.1"/>
    </source>
</evidence>
<dbReference type="Proteomes" id="UP001595696">
    <property type="component" value="Unassembled WGS sequence"/>
</dbReference>
<protein>
    <submittedName>
        <fullName evidence="2">Uncharacterized protein</fullName>
    </submittedName>
</protein>
<feature type="region of interest" description="Disordered" evidence="1">
    <location>
        <begin position="191"/>
        <end position="218"/>
    </location>
</feature>
<reference evidence="3" key="1">
    <citation type="journal article" date="2019" name="Int. J. Syst. Evol. Microbiol.">
        <title>The Global Catalogue of Microorganisms (GCM) 10K type strain sequencing project: providing services to taxonomists for standard genome sequencing and annotation.</title>
        <authorList>
            <consortium name="The Broad Institute Genomics Platform"/>
            <consortium name="The Broad Institute Genome Sequencing Center for Infectious Disease"/>
            <person name="Wu L."/>
            <person name="Ma J."/>
        </authorList>
    </citation>
    <scope>NUCLEOTIDE SEQUENCE [LARGE SCALE GENOMIC DNA]</scope>
    <source>
        <strain evidence="3">CGMCC 4.7330</strain>
    </source>
</reference>
<accession>A0ABV8DWE8</accession>
<dbReference type="RefSeq" id="WP_378613770.1">
    <property type="nucleotide sequence ID" value="NZ_JBHSAX010000014.1"/>
</dbReference>
<gene>
    <name evidence="2" type="ORF">ACFO0B_18900</name>
</gene>
<comment type="caution">
    <text evidence="2">The sequence shown here is derived from an EMBL/GenBank/DDBJ whole genome shotgun (WGS) entry which is preliminary data.</text>
</comment>
<name>A0ABV8DWE8_9NOCA</name>
<sequence length="218" mass="24846">MSDDKARGITMQDLDRIHRYHDQQNAIWAGLVVEVLGSFTQVQFAVDTLATSFFKKEMSELSTFLNKRLLDRVKDEERVELLLGIARHLGSDAPVAVYKEVFLRVKHGRDLIAHSPGVRPCILEGRMGVNFKSHRGYQSAKKAERPPSGVPEIIREEHLRQWIREARWLSDVAMYVVSEFELRPLIDIAGEPCPSPRPPDLPYASDGESVWDYPTPPQ</sequence>
<evidence type="ECO:0000256" key="1">
    <source>
        <dbReference type="SAM" id="MobiDB-lite"/>
    </source>
</evidence>
<dbReference type="EMBL" id="JBHSAX010000014">
    <property type="protein sequence ID" value="MFC3964059.1"/>
    <property type="molecule type" value="Genomic_DNA"/>
</dbReference>
<keyword evidence="3" id="KW-1185">Reference proteome</keyword>
<evidence type="ECO:0000313" key="3">
    <source>
        <dbReference type="Proteomes" id="UP001595696"/>
    </source>
</evidence>
<organism evidence="2 3">
    <name type="scientific">Nocardia jiangsuensis</name>
    <dbReference type="NCBI Taxonomy" id="1691563"/>
    <lineage>
        <taxon>Bacteria</taxon>
        <taxon>Bacillati</taxon>
        <taxon>Actinomycetota</taxon>
        <taxon>Actinomycetes</taxon>
        <taxon>Mycobacteriales</taxon>
        <taxon>Nocardiaceae</taxon>
        <taxon>Nocardia</taxon>
    </lineage>
</organism>